<evidence type="ECO:0000256" key="8">
    <source>
        <dbReference type="ARBA" id="ARBA00023136"/>
    </source>
</evidence>
<comment type="function">
    <text evidence="10">Protein O-mannosyltransferase that catalyzes the transfer of a single mannose residue from a polyprenol phospho-mannosyl lipidic donor to the hydroxyl group of selected serine and threonine residues in acceptor proteins.</text>
</comment>
<dbReference type="InterPro" id="IPR003342">
    <property type="entry name" value="ArnT-like_N"/>
</dbReference>
<feature type="transmembrane region" description="Helical" evidence="10">
    <location>
        <begin position="128"/>
        <end position="149"/>
    </location>
</feature>
<dbReference type="Pfam" id="PF02366">
    <property type="entry name" value="PMT"/>
    <property type="match status" value="1"/>
</dbReference>
<dbReference type="EC" id="2.4.1.-" evidence="10"/>
<feature type="transmembrane region" description="Helical" evidence="10">
    <location>
        <begin position="477"/>
        <end position="497"/>
    </location>
</feature>
<keyword evidence="10" id="KW-1003">Cell membrane</keyword>
<name>A0ABP4B9D2_9ACTN</name>
<evidence type="ECO:0000313" key="13">
    <source>
        <dbReference type="EMBL" id="GAA0945323.1"/>
    </source>
</evidence>
<accession>A0ABP4B9D2</accession>
<feature type="domain" description="Protein O-mannosyl-transferase C-terminal four TM" evidence="12">
    <location>
        <begin position="331"/>
        <end position="520"/>
    </location>
</feature>
<keyword evidence="7 10" id="KW-1133">Transmembrane helix</keyword>
<feature type="transmembrane region" description="Helical" evidence="10">
    <location>
        <begin position="180"/>
        <end position="198"/>
    </location>
</feature>
<protein>
    <recommendedName>
        <fullName evidence="9 10">Polyprenol-phosphate-mannose--protein mannosyltransferase</fullName>
        <ecNumber evidence="10">2.4.1.-</ecNumber>
    </recommendedName>
</protein>
<sequence length="521" mass="57179">MAVTETEPAPAPPTLREKLAPRVPGSVLWGWLGPLLVTVFAGVLRFDRLGVPRAVVFDETYYAKDAYALLRFGYEHSWVREPEHLADQLFLGGKADQIWAEGGSFIAHPPVGKWMIAVGELLFGVTPFGWRFAAALTGTLSVLILCRVARRMTGNTLLGCAAGLLLALDGLHLVTSRTALLDVFLMFWVLAGFACLVADRDRSRRILAARLEADPSLGFSLGPWLGHPWRVLAGLCFGLACGTKWSAAPFLAVFVLMVVLWDVGNRRAAGVYTPVGGALTKDGAATLLGLGVLPVVTYVATWSGWLFTSGGWGRGTPAGNALLRPFEGLPDLVRYHREILSFHNGLSSKHPYQSWPWDWPILRKPVAFFYSEKSRSCGAGTCSREILGIGTPALWWAALAALVVIVFLWLTYRDWRAGAVLAAYVAGWAAWLPSAFGGRTMFLFYALPLTPFMVLGIVLVLGLIIGPERPHPRSRRVAGSVIAGAYVLLVLLNFWYLHPVLTAQTITHDMWQSRMWLDSWI</sequence>
<evidence type="ECO:0000256" key="10">
    <source>
        <dbReference type="RuleBase" id="RU367007"/>
    </source>
</evidence>
<evidence type="ECO:0000256" key="2">
    <source>
        <dbReference type="ARBA" id="ARBA00004922"/>
    </source>
</evidence>
<proteinExistence type="inferred from homology"/>
<comment type="subcellular location">
    <subcellularLocation>
        <location evidence="10">Cell membrane</location>
    </subcellularLocation>
    <subcellularLocation>
        <location evidence="1">Endomembrane system</location>
        <topology evidence="1">Multi-pass membrane protein</topology>
    </subcellularLocation>
</comment>
<keyword evidence="4 10" id="KW-0328">Glycosyltransferase</keyword>
<feature type="domain" description="ArnT-like N-terminal" evidence="11">
    <location>
        <begin position="36"/>
        <end position="300"/>
    </location>
</feature>
<evidence type="ECO:0000256" key="6">
    <source>
        <dbReference type="ARBA" id="ARBA00022692"/>
    </source>
</evidence>
<evidence type="ECO:0000256" key="3">
    <source>
        <dbReference type="ARBA" id="ARBA00007222"/>
    </source>
</evidence>
<feature type="transmembrane region" description="Helical" evidence="10">
    <location>
        <begin position="442"/>
        <end position="465"/>
    </location>
</feature>
<dbReference type="Proteomes" id="UP001500665">
    <property type="component" value="Unassembled WGS sequence"/>
</dbReference>
<evidence type="ECO:0000256" key="5">
    <source>
        <dbReference type="ARBA" id="ARBA00022679"/>
    </source>
</evidence>
<comment type="pathway">
    <text evidence="2 10">Protein modification; protein glycosylation.</text>
</comment>
<evidence type="ECO:0000256" key="4">
    <source>
        <dbReference type="ARBA" id="ARBA00022676"/>
    </source>
</evidence>
<feature type="transmembrane region" description="Helical" evidence="10">
    <location>
        <begin position="419"/>
        <end position="436"/>
    </location>
</feature>
<feature type="transmembrane region" description="Helical" evidence="10">
    <location>
        <begin position="156"/>
        <end position="174"/>
    </location>
</feature>
<dbReference type="InterPro" id="IPR032421">
    <property type="entry name" value="PMT_4TMC"/>
</dbReference>
<evidence type="ECO:0000259" key="12">
    <source>
        <dbReference type="Pfam" id="PF16192"/>
    </source>
</evidence>
<dbReference type="PANTHER" id="PTHR10050">
    <property type="entry name" value="DOLICHYL-PHOSPHATE-MANNOSE--PROTEIN MANNOSYLTRANSFERASE"/>
    <property type="match status" value="1"/>
</dbReference>
<evidence type="ECO:0000256" key="9">
    <source>
        <dbReference type="ARBA" id="ARBA00093617"/>
    </source>
</evidence>
<keyword evidence="6 10" id="KW-0812">Transmembrane</keyword>
<dbReference type="RefSeq" id="WP_344238926.1">
    <property type="nucleotide sequence ID" value="NZ_BAAAHH010000005.1"/>
</dbReference>
<dbReference type="EMBL" id="BAAAHH010000005">
    <property type="protein sequence ID" value="GAA0945323.1"/>
    <property type="molecule type" value="Genomic_DNA"/>
</dbReference>
<dbReference type="InterPro" id="IPR027005">
    <property type="entry name" value="PMT-like"/>
</dbReference>
<feature type="transmembrane region" description="Helical" evidence="10">
    <location>
        <begin position="26"/>
        <end position="46"/>
    </location>
</feature>
<comment type="similarity">
    <text evidence="3 10">Belongs to the glycosyltransferase 39 family.</text>
</comment>
<evidence type="ECO:0000256" key="1">
    <source>
        <dbReference type="ARBA" id="ARBA00004127"/>
    </source>
</evidence>
<keyword evidence="8 10" id="KW-0472">Membrane</keyword>
<gene>
    <name evidence="13" type="ORF">GCM10009550_18970</name>
</gene>
<keyword evidence="14" id="KW-1185">Reference proteome</keyword>
<evidence type="ECO:0000256" key="7">
    <source>
        <dbReference type="ARBA" id="ARBA00022989"/>
    </source>
</evidence>
<evidence type="ECO:0000313" key="14">
    <source>
        <dbReference type="Proteomes" id="UP001500665"/>
    </source>
</evidence>
<dbReference type="PANTHER" id="PTHR10050:SF46">
    <property type="entry name" value="PROTEIN O-MANNOSYL-TRANSFERASE 2"/>
    <property type="match status" value="1"/>
</dbReference>
<keyword evidence="5 10" id="KW-0808">Transferase</keyword>
<evidence type="ECO:0000259" key="11">
    <source>
        <dbReference type="Pfam" id="PF02366"/>
    </source>
</evidence>
<feature type="transmembrane region" description="Helical" evidence="10">
    <location>
        <begin position="246"/>
        <end position="264"/>
    </location>
</feature>
<feature type="transmembrane region" description="Helical" evidence="10">
    <location>
        <begin position="393"/>
        <end position="412"/>
    </location>
</feature>
<dbReference type="Pfam" id="PF16192">
    <property type="entry name" value="PMT_4TMC"/>
    <property type="match status" value="1"/>
</dbReference>
<organism evidence="13 14">
    <name type="scientific">Actinocorallia libanotica</name>
    <dbReference type="NCBI Taxonomy" id="46162"/>
    <lineage>
        <taxon>Bacteria</taxon>
        <taxon>Bacillati</taxon>
        <taxon>Actinomycetota</taxon>
        <taxon>Actinomycetes</taxon>
        <taxon>Streptosporangiales</taxon>
        <taxon>Thermomonosporaceae</taxon>
        <taxon>Actinocorallia</taxon>
    </lineage>
</organism>
<comment type="caution">
    <text evidence="13">The sequence shown here is derived from an EMBL/GenBank/DDBJ whole genome shotgun (WGS) entry which is preliminary data.</text>
</comment>
<feature type="transmembrane region" description="Helical" evidence="10">
    <location>
        <begin position="285"/>
        <end position="307"/>
    </location>
</feature>
<reference evidence="14" key="1">
    <citation type="journal article" date="2019" name="Int. J. Syst. Evol. Microbiol.">
        <title>The Global Catalogue of Microorganisms (GCM) 10K type strain sequencing project: providing services to taxonomists for standard genome sequencing and annotation.</title>
        <authorList>
            <consortium name="The Broad Institute Genomics Platform"/>
            <consortium name="The Broad Institute Genome Sequencing Center for Infectious Disease"/>
            <person name="Wu L."/>
            <person name="Ma J."/>
        </authorList>
    </citation>
    <scope>NUCLEOTIDE SEQUENCE [LARGE SCALE GENOMIC DNA]</scope>
    <source>
        <strain evidence="14">JCM 10696</strain>
    </source>
</reference>